<sequence>MKGRHTWLFCCMALLPMLSCEQPDRPLIERAWHLDSMYTFYDGIGFWGHQEDDGSVDYTFSRNGMMWAKHGRQPFSYLLSNDSLFWGPSVDELKYQVEVMALQEDAMVWRKHLPTYRSEAGEHFLIQVFSPIEE</sequence>
<organism evidence="1 2">
    <name type="scientific">Phaeodactylibacter luteus</name>
    <dbReference type="NCBI Taxonomy" id="1564516"/>
    <lineage>
        <taxon>Bacteria</taxon>
        <taxon>Pseudomonadati</taxon>
        <taxon>Bacteroidota</taxon>
        <taxon>Saprospiria</taxon>
        <taxon>Saprospirales</taxon>
        <taxon>Haliscomenobacteraceae</taxon>
        <taxon>Phaeodactylibacter</taxon>
    </lineage>
</organism>
<protein>
    <submittedName>
        <fullName evidence="1">Uncharacterized protein</fullName>
    </submittedName>
</protein>
<dbReference type="Proteomes" id="UP000321580">
    <property type="component" value="Unassembled WGS sequence"/>
</dbReference>
<dbReference type="RefSeq" id="WP_147169341.1">
    <property type="nucleotide sequence ID" value="NZ_VOOR01000066.1"/>
</dbReference>
<name>A0A5C6RG54_9BACT</name>
<proteinExistence type="predicted"/>
<evidence type="ECO:0000313" key="2">
    <source>
        <dbReference type="Proteomes" id="UP000321580"/>
    </source>
</evidence>
<keyword evidence="2" id="KW-1185">Reference proteome</keyword>
<reference evidence="1 2" key="1">
    <citation type="submission" date="2019-08" db="EMBL/GenBank/DDBJ databases">
        <title>Genome of Phaeodactylibacter luteus.</title>
        <authorList>
            <person name="Bowman J.P."/>
        </authorList>
    </citation>
    <scope>NUCLEOTIDE SEQUENCE [LARGE SCALE GENOMIC DNA]</scope>
    <source>
        <strain evidence="1 2">KCTC 42180</strain>
    </source>
</reference>
<dbReference type="AlphaFoldDB" id="A0A5C6RG54"/>
<gene>
    <name evidence="1" type="ORF">FRY97_19720</name>
</gene>
<accession>A0A5C6RG54</accession>
<dbReference type="EMBL" id="VOOR01000066">
    <property type="protein sequence ID" value="TXB61316.1"/>
    <property type="molecule type" value="Genomic_DNA"/>
</dbReference>
<dbReference type="OrthoDB" id="839750at2"/>
<comment type="caution">
    <text evidence="1">The sequence shown here is derived from an EMBL/GenBank/DDBJ whole genome shotgun (WGS) entry which is preliminary data.</text>
</comment>
<evidence type="ECO:0000313" key="1">
    <source>
        <dbReference type="EMBL" id="TXB61316.1"/>
    </source>
</evidence>